<dbReference type="Pfam" id="PF01535">
    <property type="entry name" value="PPR"/>
    <property type="match status" value="6"/>
</dbReference>
<feature type="repeat" description="PPR" evidence="3">
    <location>
        <begin position="474"/>
        <end position="508"/>
    </location>
</feature>
<dbReference type="GO" id="GO:0003677">
    <property type="term" value="F:DNA binding"/>
    <property type="evidence" value="ECO:0007669"/>
    <property type="project" value="InterPro"/>
</dbReference>
<feature type="compositionally biased region" description="Basic and acidic residues" evidence="4">
    <location>
        <begin position="839"/>
        <end position="853"/>
    </location>
</feature>
<dbReference type="InterPro" id="IPR002885">
    <property type="entry name" value="PPR_rpt"/>
</dbReference>
<dbReference type="NCBIfam" id="TIGR00756">
    <property type="entry name" value="PPR"/>
    <property type="match status" value="7"/>
</dbReference>
<feature type="domain" description="DYW" evidence="5">
    <location>
        <begin position="552"/>
        <end position="610"/>
    </location>
</feature>
<feature type="repeat" description="PPR" evidence="3">
    <location>
        <begin position="337"/>
        <end position="371"/>
    </location>
</feature>
<accession>A0A124SHN1</accession>
<evidence type="ECO:0000256" key="1">
    <source>
        <dbReference type="ARBA" id="ARBA00006643"/>
    </source>
</evidence>
<dbReference type="Pfam" id="PF14432">
    <property type="entry name" value="DYW_deaminase"/>
    <property type="match status" value="1"/>
</dbReference>
<evidence type="ECO:0000259" key="5">
    <source>
        <dbReference type="Pfam" id="PF14432"/>
    </source>
</evidence>
<evidence type="ECO:0000256" key="3">
    <source>
        <dbReference type="PROSITE-ProRule" id="PRU00708"/>
    </source>
</evidence>
<dbReference type="GO" id="GO:0008270">
    <property type="term" value="F:zinc ion binding"/>
    <property type="evidence" value="ECO:0007669"/>
    <property type="project" value="InterPro"/>
</dbReference>
<organism evidence="6 7">
    <name type="scientific">Cynara cardunculus var. scolymus</name>
    <name type="common">Globe artichoke</name>
    <name type="synonym">Cynara scolymus</name>
    <dbReference type="NCBI Taxonomy" id="59895"/>
    <lineage>
        <taxon>Eukaryota</taxon>
        <taxon>Viridiplantae</taxon>
        <taxon>Streptophyta</taxon>
        <taxon>Embryophyta</taxon>
        <taxon>Tracheophyta</taxon>
        <taxon>Spermatophyta</taxon>
        <taxon>Magnoliopsida</taxon>
        <taxon>eudicotyledons</taxon>
        <taxon>Gunneridae</taxon>
        <taxon>Pentapetalae</taxon>
        <taxon>asterids</taxon>
        <taxon>campanulids</taxon>
        <taxon>Asterales</taxon>
        <taxon>Asteraceae</taxon>
        <taxon>Carduoideae</taxon>
        <taxon>Cardueae</taxon>
        <taxon>Carduinae</taxon>
        <taxon>Cynara</taxon>
    </lineage>
</organism>
<dbReference type="Proteomes" id="UP000243975">
    <property type="component" value="Unassembled WGS sequence"/>
</dbReference>
<dbReference type="Pfam" id="PF05132">
    <property type="entry name" value="RNA_pol_Rpc4"/>
    <property type="match status" value="1"/>
</dbReference>
<feature type="compositionally biased region" description="Polar residues" evidence="4">
    <location>
        <begin position="826"/>
        <end position="838"/>
    </location>
</feature>
<dbReference type="FunFam" id="1.25.40.10:FF:001162">
    <property type="entry name" value="Pentatricopeptide repeat-containing protein"/>
    <property type="match status" value="1"/>
</dbReference>
<feature type="repeat" description="PPR" evidence="3">
    <location>
        <begin position="235"/>
        <end position="269"/>
    </location>
</feature>
<dbReference type="InterPro" id="IPR046960">
    <property type="entry name" value="PPR_At4g14850-like_plant"/>
</dbReference>
<feature type="repeat" description="PPR" evidence="3">
    <location>
        <begin position="204"/>
        <end position="234"/>
    </location>
</feature>
<dbReference type="GO" id="GO:0003723">
    <property type="term" value="F:RNA binding"/>
    <property type="evidence" value="ECO:0007669"/>
    <property type="project" value="InterPro"/>
</dbReference>
<gene>
    <name evidence="6" type="ORF">Ccrd_011534</name>
</gene>
<dbReference type="PROSITE" id="PS51375">
    <property type="entry name" value="PPR"/>
    <property type="match status" value="5"/>
</dbReference>
<dbReference type="Pfam" id="PF20431">
    <property type="entry name" value="E_motif"/>
    <property type="match status" value="1"/>
</dbReference>
<dbReference type="PANTHER" id="PTHR47926">
    <property type="entry name" value="PENTATRICOPEPTIDE REPEAT-CONTAINING PROTEIN"/>
    <property type="match status" value="1"/>
</dbReference>
<dbReference type="GO" id="GO:0005666">
    <property type="term" value="C:RNA polymerase III complex"/>
    <property type="evidence" value="ECO:0007669"/>
    <property type="project" value="InterPro"/>
</dbReference>
<dbReference type="AlphaFoldDB" id="A0A124SHN1"/>
<proteinExistence type="inferred from homology"/>
<dbReference type="InterPro" id="IPR046848">
    <property type="entry name" value="E_motif"/>
</dbReference>
<dbReference type="Pfam" id="PF13812">
    <property type="entry name" value="PPR_3"/>
    <property type="match status" value="1"/>
</dbReference>
<dbReference type="Pfam" id="PF13041">
    <property type="entry name" value="PPR_2"/>
    <property type="match status" value="2"/>
</dbReference>
<keyword evidence="7" id="KW-1185">Reference proteome</keyword>
<evidence type="ECO:0000313" key="7">
    <source>
        <dbReference type="Proteomes" id="UP000243975"/>
    </source>
</evidence>
<dbReference type="GO" id="GO:0009451">
    <property type="term" value="P:RNA modification"/>
    <property type="evidence" value="ECO:0007669"/>
    <property type="project" value="InterPro"/>
</dbReference>
<dbReference type="SUPFAM" id="SSF48452">
    <property type="entry name" value="TPR-like"/>
    <property type="match status" value="1"/>
</dbReference>
<protein>
    <submittedName>
        <fullName evidence="6">Pentatricopeptide repeat-containing protein</fullName>
    </submittedName>
</protein>
<dbReference type="InterPro" id="IPR032867">
    <property type="entry name" value="DYW_dom"/>
</dbReference>
<feature type="repeat" description="PPR" evidence="3">
    <location>
        <begin position="100"/>
        <end position="134"/>
    </location>
</feature>
<evidence type="ECO:0000256" key="2">
    <source>
        <dbReference type="ARBA" id="ARBA00022737"/>
    </source>
</evidence>
<dbReference type="InterPro" id="IPR007811">
    <property type="entry name" value="RPC4"/>
</dbReference>
<dbReference type="PANTHER" id="PTHR47926:SF519">
    <property type="entry name" value="DYW DOMAIN-CONTAINING PROTEIN"/>
    <property type="match status" value="1"/>
</dbReference>
<name>A0A124SHN1_CYNCS</name>
<evidence type="ECO:0000256" key="4">
    <source>
        <dbReference type="SAM" id="MobiDB-lite"/>
    </source>
</evidence>
<comment type="similarity">
    <text evidence="1">Belongs to the PPR family. PCMP-H subfamily.</text>
</comment>
<evidence type="ECO:0000313" key="6">
    <source>
        <dbReference type="EMBL" id="KVI10066.1"/>
    </source>
</evidence>
<keyword evidence="2" id="KW-0677">Repeat</keyword>
<feature type="compositionally biased region" description="Polar residues" evidence="4">
    <location>
        <begin position="777"/>
        <end position="786"/>
    </location>
</feature>
<sequence length="1010" mass="112379">MPTQYTFTIILASCAAMKSLEIGRKVHSFIVKVGLSSYTSVANSLLNMYVKSGDVLMAESVFGRMKLKSTSSWNTLIAMHMQCRRFDLALTQFEQMTDRDVVTWNSMISGYNQHGLDIEALDMFCNMLKNQVLKPDRYTLASVLSACANLDDLNSGKQIHGHIIRTEFDLSGAVGNALISMYAKLGYVKKAQKIVEQNRISNLNIIAFTALLDGYVKQGDMNLARQIFDSLRDCDVVAWTAMIVGYMQNGFNNEAMDLFRSMIRGGLEPNSYTLAAMLSVSSSLASLDHGKQIHARAIKSAAAPSVSVSNALITMYAKSGNISNAQRVFELISCLRDTVSWTSMVISLAQHGHGAESLELFEKMLSLDINPDHITYVGVISACTHMGLVEEGRWYFKLMQEKHGIEPTASHYACMIDLLGRAGKLQEAWDVIQKMPIEPDVIAWGSLLASSFVHKNMELAKVAAERLLLIEPDNSGAYSALANVYSACGNWEDAAEIRRSMRFRQVKKDQGFSWVQIRNQVHVFGAEDSVHPEREEIYLMMAEIWKEIKKLGFVPKTEAVLHDLDEEVKEQILMHHSEKLAIAFALMKTPKNSALRIMKNLRVDEEAYSAEIGKFDMDMEGQLSMVMVEYWLQQASHFSSLRLSQLGFFTKDLPTPNNANSYGEFTCPDFDESVIERVAPISGQHLTSVINLREAVSMDIDPPAPPSSKPKKLKFNPKPPPRRKTGPLLPKSKSDSSDEDAEAAREFVREVNQRLCGTRGPKVEKKSSGDGAMSLGDGSSTTQLRTHGQPKDRNTKNSLNLRESAEKSIMLTSSAATKDGDLDENPSLSSSADGFESSSKTRKEYKEPFDSKYHPISLPWRRPGSGNPELLNAQEFGQEEEYDENKINSALELGLLENSEEKQFILFQFPSQFPLNEQPKGKDDKKVKNPDLKELPDGFMGKMLVYESGAIKFKLGDTTFDVSSGTPRECAQDVAIMNTKSKDCCVLGAVQKQAIVTPDLSSVLTNINQQ</sequence>
<feature type="region of interest" description="Disordered" evidence="4">
    <location>
        <begin position="698"/>
        <end position="865"/>
    </location>
</feature>
<dbReference type="EMBL" id="LEKV01001029">
    <property type="protein sequence ID" value="KVI10066.1"/>
    <property type="molecule type" value="Genomic_DNA"/>
</dbReference>
<dbReference type="InterPro" id="IPR011990">
    <property type="entry name" value="TPR-like_helical_dom_sf"/>
</dbReference>
<dbReference type="Gramene" id="KVI10066">
    <property type="protein sequence ID" value="KVI10066"/>
    <property type="gene ID" value="Ccrd_011534"/>
</dbReference>
<dbReference type="GO" id="GO:0006383">
    <property type="term" value="P:transcription by RNA polymerase III"/>
    <property type="evidence" value="ECO:0007669"/>
    <property type="project" value="InterPro"/>
</dbReference>
<feature type="compositionally biased region" description="Basic residues" evidence="4">
    <location>
        <begin position="709"/>
        <end position="725"/>
    </location>
</feature>
<feature type="compositionally biased region" description="Basic and acidic residues" evidence="4">
    <location>
        <begin position="732"/>
        <end position="752"/>
    </location>
</feature>
<comment type="caution">
    <text evidence="6">The sequence shown here is derived from an EMBL/GenBank/DDBJ whole genome shotgun (WGS) entry which is preliminary data.</text>
</comment>
<reference evidence="6 7" key="1">
    <citation type="journal article" date="2016" name="Sci. Rep.">
        <title>The genome sequence of the outbreeding globe artichoke constructed de novo incorporating a phase-aware low-pass sequencing strategy of F1 progeny.</title>
        <authorList>
            <person name="Scaglione D."/>
            <person name="Reyes-Chin-Wo S."/>
            <person name="Acquadro A."/>
            <person name="Froenicke L."/>
            <person name="Portis E."/>
            <person name="Beitel C."/>
            <person name="Tirone M."/>
            <person name="Mauro R."/>
            <person name="Lo Monaco A."/>
            <person name="Mauromicale G."/>
            <person name="Faccioli P."/>
            <person name="Cattivelli L."/>
            <person name="Rieseberg L."/>
            <person name="Michelmore R."/>
            <person name="Lanteri S."/>
        </authorList>
    </citation>
    <scope>NUCLEOTIDE SEQUENCE [LARGE SCALE GENOMIC DNA]</scope>
    <source>
        <strain evidence="6">2C</strain>
    </source>
</reference>
<dbReference type="Gene3D" id="1.25.40.10">
    <property type="entry name" value="Tetratricopeptide repeat domain"/>
    <property type="match status" value="4"/>
</dbReference>